<evidence type="ECO:0000256" key="1">
    <source>
        <dbReference type="ARBA" id="ARBA00004141"/>
    </source>
</evidence>
<dbReference type="GO" id="GO:0004888">
    <property type="term" value="F:transmembrane signaling receptor activity"/>
    <property type="evidence" value="ECO:0007669"/>
    <property type="project" value="InterPro"/>
</dbReference>
<sequence>MNYLLIVLIQLTYIVPSLLLYGMICLYIVWSRDPEFRSAFHRLFLARAPADVVQVLTSVVAFRLPLSGWQACLSFPLLAKLGFVVSQYATLIELCAQLILSANRLTAIAFPIGHKKIWSRRPTFLLFGCCAVASLIPTLVRIPQPAGYLSVNGSVIPYLINDEDQKQNSLVSCCLYVSFCAASLSFNIAAVLVHSKQRRMQLFETQQKLAAKVQTNLLIYSCIFTVVVISMTICQCLLALDVFPLRSQAHNLVIVLLTVSADAFALSNPWLLFCLSGSFRKKFLEARRFPKLFPTSTTGDTS</sequence>
<reference evidence="7" key="1">
    <citation type="submission" date="2020-10" db="EMBL/GenBank/DDBJ databases">
        <authorList>
            <person name="Kikuchi T."/>
        </authorList>
    </citation>
    <scope>NUCLEOTIDE SEQUENCE</scope>
    <source>
        <strain evidence="7">NKZ352</strain>
    </source>
</reference>
<protein>
    <recommendedName>
        <fullName evidence="6">Serpentine receptor class gamma</fullName>
    </recommendedName>
</protein>
<feature type="transmembrane region" description="Helical" evidence="6">
    <location>
        <begin position="252"/>
        <end position="275"/>
    </location>
</feature>
<feature type="transmembrane region" description="Helical" evidence="6">
    <location>
        <begin position="6"/>
        <end position="30"/>
    </location>
</feature>
<dbReference type="OrthoDB" id="5866624at2759"/>
<dbReference type="GO" id="GO:0016020">
    <property type="term" value="C:membrane"/>
    <property type="evidence" value="ECO:0007669"/>
    <property type="project" value="UniProtKB-SubCell"/>
</dbReference>
<comment type="caution">
    <text evidence="6">Lacks conserved residue(s) required for the propagation of feature annotation.</text>
</comment>
<dbReference type="EMBL" id="CAJGYM010000026">
    <property type="protein sequence ID" value="CAD6192256.1"/>
    <property type="molecule type" value="Genomic_DNA"/>
</dbReference>
<accession>A0A8S1H6Y8</accession>
<evidence type="ECO:0000256" key="6">
    <source>
        <dbReference type="RuleBase" id="RU280813"/>
    </source>
</evidence>
<dbReference type="InterPro" id="IPR019426">
    <property type="entry name" value="7TM_GPCR_serpentine_rcpt_Srv"/>
</dbReference>
<dbReference type="SUPFAM" id="SSF81321">
    <property type="entry name" value="Family A G protein-coupled receptor-like"/>
    <property type="match status" value="1"/>
</dbReference>
<keyword evidence="5 6" id="KW-0472">Membrane</keyword>
<evidence type="ECO:0000256" key="2">
    <source>
        <dbReference type="ARBA" id="ARBA00005692"/>
    </source>
</evidence>
<evidence type="ECO:0000256" key="5">
    <source>
        <dbReference type="ARBA" id="ARBA00023136"/>
    </source>
</evidence>
<gene>
    <name evidence="7" type="ORF">CAUJ_LOCUS8175</name>
</gene>
<keyword evidence="3 6" id="KW-0812">Transmembrane</keyword>
<dbReference type="PANTHER" id="PTHR31627:SF31">
    <property type="entry name" value="SERPENTINE RECEPTOR CLASS GAMMA"/>
    <property type="match status" value="1"/>
</dbReference>
<feature type="transmembrane region" description="Helical" evidence="6">
    <location>
        <begin position="217"/>
        <end position="240"/>
    </location>
</feature>
<dbReference type="GO" id="GO:0007606">
    <property type="term" value="P:sensory perception of chemical stimulus"/>
    <property type="evidence" value="ECO:0007669"/>
    <property type="project" value="UniProtKB-UniRule"/>
</dbReference>
<comment type="caution">
    <text evidence="7">The sequence shown here is derived from an EMBL/GenBank/DDBJ whole genome shotgun (WGS) entry which is preliminary data.</text>
</comment>
<dbReference type="PRINTS" id="PR00698">
    <property type="entry name" value="TMPROTEINSRG"/>
</dbReference>
<evidence type="ECO:0000313" key="8">
    <source>
        <dbReference type="Proteomes" id="UP000835052"/>
    </source>
</evidence>
<evidence type="ECO:0000313" key="7">
    <source>
        <dbReference type="EMBL" id="CAD6192256.1"/>
    </source>
</evidence>
<dbReference type="AlphaFoldDB" id="A0A8S1H6Y8"/>
<dbReference type="InterPro" id="IPR000609">
    <property type="entry name" value="7TM_GPCR_serpentine_rcpt_Srg"/>
</dbReference>
<evidence type="ECO:0000256" key="3">
    <source>
        <dbReference type="ARBA" id="ARBA00022692"/>
    </source>
</evidence>
<dbReference type="InterPro" id="IPR051119">
    <property type="entry name" value="Nematode_SR-like"/>
</dbReference>
<comment type="similarity">
    <text evidence="2 6">Belongs to the nematode receptor-like protein srg family.</text>
</comment>
<comment type="subcellular location">
    <subcellularLocation>
        <location evidence="1">Membrane</location>
        <topology evidence="1">Multi-pass membrane protein</topology>
    </subcellularLocation>
</comment>
<evidence type="ECO:0000256" key="4">
    <source>
        <dbReference type="ARBA" id="ARBA00022989"/>
    </source>
</evidence>
<name>A0A8S1H6Y8_9PELO</name>
<keyword evidence="4 6" id="KW-1133">Transmembrane helix</keyword>
<feature type="transmembrane region" description="Helical" evidence="6">
    <location>
        <begin position="124"/>
        <end position="142"/>
    </location>
</feature>
<dbReference type="Pfam" id="PF10323">
    <property type="entry name" value="7TM_GPCR_Srv"/>
    <property type="match status" value="1"/>
</dbReference>
<proteinExistence type="inferred from homology"/>
<dbReference type="PANTHER" id="PTHR31627">
    <property type="entry name" value="SERPENTINE RECEPTOR CLASS GAMMA-RELATED"/>
    <property type="match status" value="1"/>
</dbReference>
<feature type="transmembrane region" description="Helical" evidence="6">
    <location>
        <begin position="169"/>
        <end position="193"/>
    </location>
</feature>
<dbReference type="Gene3D" id="1.20.1070.10">
    <property type="entry name" value="Rhodopsin 7-helix transmembrane proteins"/>
    <property type="match status" value="1"/>
</dbReference>
<organism evidence="7 8">
    <name type="scientific">Caenorhabditis auriculariae</name>
    <dbReference type="NCBI Taxonomy" id="2777116"/>
    <lineage>
        <taxon>Eukaryota</taxon>
        <taxon>Metazoa</taxon>
        <taxon>Ecdysozoa</taxon>
        <taxon>Nematoda</taxon>
        <taxon>Chromadorea</taxon>
        <taxon>Rhabditida</taxon>
        <taxon>Rhabditina</taxon>
        <taxon>Rhabditomorpha</taxon>
        <taxon>Rhabditoidea</taxon>
        <taxon>Rhabditidae</taxon>
        <taxon>Peloderinae</taxon>
        <taxon>Caenorhabditis</taxon>
    </lineage>
</organism>
<dbReference type="Proteomes" id="UP000835052">
    <property type="component" value="Unassembled WGS sequence"/>
</dbReference>
<keyword evidence="8" id="KW-1185">Reference proteome</keyword>